<dbReference type="AlphaFoldDB" id="A0A6A5YQZ0"/>
<dbReference type="EMBL" id="ML977342">
    <property type="protein sequence ID" value="KAF2109512.1"/>
    <property type="molecule type" value="Genomic_DNA"/>
</dbReference>
<keyword evidence="2" id="KW-1185">Reference proteome</keyword>
<proteinExistence type="predicted"/>
<sequence>MPSSARSLQQFKMPTPAAMHAALQASEVRTILRDVAKLEELIVSSLHEIEIREALLRDRRTNTRDGIKDVQQLWKVLLQQRRQLNSLKTRLRKLVA</sequence>
<protein>
    <submittedName>
        <fullName evidence="1">Uncharacterized protein</fullName>
    </submittedName>
</protein>
<reference evidence="1" key="1">
    <citation type="journal article" date="2020" name="Stud. Mycol.">
        <title>101 Dothideomycetes genomes: a test case for predicting lifestyles and emergence of pathogens.</title>
        <authorList>
            <person name="Haridas S."/>
            <person name="Albert R."/>
            <person name="Binder M."/>
            <person name="Bloem J."/>
            <person name="Labutti K."/>
            <person name="Salamov A."/>
            <person name="Andreopoulos B."/>
            <person name="Baker S."/>
            <person name="Barry K."/>
            <person name="Bills G."/>
            <person name="Bluhm B."/>
            <person name="Cannon C."/>
            <person name="Castanera R."/>
            <person name="Culley D."/>
            <person name="Daum C."/>
            <person name="Ezra D."/>
            <person name="Gonzalez J."/>
            <person name="Henrissat B."/>
            <person name="Kuo A."/>
            <person name="Liang C."/>
            <person name="Lipzen A."/>
            <person name="Lutzoni F."/>
            <person name="Magnuson J."/>
            <person name="Mondo S."/>
            <person name="Nolan M."/>
            <person name="Ohm R."/>
            <person name="Pangilinan J."/>
            <person name="Park H.-J."/>
            <person name="Ramirez L."/>
            <person name="Alfaro M."/>
            <person name="Sun H."/>
            <person name="Tritt A."/>
            <person name="Yoshinaga Y."/>
            <person name="Zwiers L.-H."/>
            <person name="Turgeon B."/>
            <person name="Goodwin S."/>
            <person name="Spatafora J."/>
            <person name="Crous P."/>
            <person name="Grigoriev I."/>
        </authorList>
    </citation>
    <scope>NUCLEOTIDE SEQUENCE</scope>
    <source>
        <strain evidence="1">CBS 627.86</strain>
    </source>
</reference>
<dbReference type="Proteomes" id="UP000799770">
    <property type="component" value="Unassembled WGS sequence"/>
</dbReference>
<organism evidence="1 2">
    <name type="scientific">Lophiotrema nucula</name>
    <dbReference type="NCBI Taxonomy" id="690887"/>
    <lineage>
        <taxon>Eukaryota</taxon>
        <taxon>Fungi</taxon>
        <taxon>Dikarya</taxon>
        <taxon>Ascomycota</taxon>
        <taxon>Pezizomycotina</taxon>
        <taxon>Dothideomycetes</taxon>
        <taxon>Pleosporomycetidae</taxon>
        <taxon>Pleosporales</taxon>
        <taxon>Lophiotremataceae</taxon>
        <taxon>Lophiotrema</taxon>
    </lineage>
</organism>
<accession>A0A6A5YQZ0</accession>
<name>A0A6A5YQZ0_9PLEO</name>
<evidence type="ECO:0000313" key="1">
    <source>
        <dbReference type="EMBL" id="KAF2109512.1"/>
    </source>
</evidence>
<evidence type="ECO:0000313" key="2">
    <source>
        <dbReference type="Proteomes" id="UP000799770"/>
    </source>
</evidence>
<gene>
    <name evidence="1" type="ORF">BDV96DRAFT_238684</name>
</gene>